<reference evidence="1" key="1">
    <citation type="submission" date="2018-05" db="EMBL/GenBank/DDBJ databases">
        <authorList>
            <person name="Lanie J.A."/>
            <person name="Ng W.-L."/>
            <person name="Kazmierczak K.M."/>
            <person name="Andrzejewski T.M."/>
            <person name="Davidsen T.M."/>
            <person name="Wayne K.J."/>
            <person name="Tettelin H."/>
            <person name="Glass J.I."/>
            <person name="Rusch D."/>
            <person name="Podicherti R."/>
            <person name="Tsui H.-C.T."/>
            <person name="Winkler M.E."/>
        </authorList>
    </citation>
    <scope>NUCLEOTIDE SEQUENCE</scope>
</reference>
<evidence type="ECO:0000313" key="1">
    <source>
        <dbReference type="EMBL" id="SVA54384.1"/>
    </source>
</evidence>
<name>A0A381WPF6_9ZZZZ</name>
<gene>
    <name evidence="1" type="ORF">METZ01_LOCUS107238</name>
</gene>
<organism evidence="1">
    <name type="scientific">marine metagenome</name>
    <dbReference type="NCBI Taxonomy" id="408172"/>
    <lineage>
        <taxon>unclassified sequences</taxon>
        <taxon>metagenomes</taxon>
        <taxon>ecological metagenomes</taxon>
    </lineage>
</organism>
<proteinExistence type="predicted"/>
<feature type="non-terminal residue" evidence="1">
    <location>
        <position position="292"/>
    </location>
</feature>
<dbReference type="AlphaFoldDB" id="A0A381WPF6"/>
<protein>
    <submittedName>
        <fullName evidence="1">Uncharacterized protein</fullName>
    </submittedName>
</protein>
<dbReference type="EMBL" id="UINC01012454">
    <property type="protein sequence ID" value="SVA54384.1"/>
    <property type="molecule type" value="Genomic_DNA"/>
</dbReference>
<sequence length="292" mass="34045">MLLKINYCQDFILDGIPRLFLAWIVFLCLSDAEICSGGMVDELNINSTFYQKLSSGKVIKYYKNIENGTNLAPLSYDHLVLHKPSIKLMEEYNWALTSKNNQSIPKSSSSFLEIPLEIPEQYLKKSFKNSRKLYLDYTEEYLDASNIKHNDVRNSIVMLKIFIENKKLRRKWVIYAPFLYIDGEIDLPEKWAPKNIWYLARRELGLPPSNIGRFSYKTNDSFFKIRMHKRLDNYYGMKIMVDKSYSVAVADLGPREDEKIFHMRVGGKDNFNYSGIITMDATLSNHQNNLVA</sequence>
<accession>A0A381WPF6</accession>